<gene>
    <name evidence="2" type="ORF">UT17_C0007G0019</name>
</gene>
<keyword evidence="2" id="KW-0808">Transferase</keyword>
<feature type="domain" description="Glycosyl transferase family 1" evidence="1">
    <location>
        <begin position="208"/>
        <end position="349"/>
    </location>
</feature>
<organism evidence="2 3">
    <name type="scientific">Candidatus Woesebacteria bacterium GW2011_GWB1_39_10</name>
    <dbReference type="NCBI Taxonomy" id="1618572"/>
    <lineage>
        <taxon>Bacteria</taxon>
        <taxon>Candidatus Woeseibacteriota</taxon>
    </lineage>
</organism>
<dbReference type="SUPFAM" id="SSF53756">
    <property type="entry name" value="UDP-Glycosyltransferase/glycogen phosphorylase"/>
    <property type="match status" value="1"/>
</dbReference>
<dbReference type="PANTHER" id="PTHR12526">
    <property type="entry name" value="GLYCOSYLTRANSFERASE"/>
    <property type="match status" value="1"/>
</dbReference>
<dbReference type="Gene3D" id="3.40.50.2000">
    <property type="entry name" value="Glycogen Phosphorylase B"/>
    <property type="match status" value="2"/>
</dbReference>
<dbReference type="InterPro" id="IPR001296">
    <property type="entry name" value="Glyco_trans_1"/>
</dbReference>
<sequence length="388" mass="44823">MNLVYYTLSVKTGIKIMKLLFYSPVDLRAGLGCERWHCDVTNSLTDQFGYEIQIVSGNIGIQRWSDDYLTKQLKKIRYERLEYLTIFSSLVPTFSVVNKLYKYFKWADTIHFIHGFAGQDLLMAFIKLITGKKVVVGHHAPILHSSVFHNWYMNNISRHVLKFFNAHMTLNKKDKKLLENWGIKNVHFIPSGIRIEKFLSLPRTSHRKLNFLSIGRYDTPQKGFDLAVRAIEMFNKKYPKNNAIFRFLGSGGSVIDDASSNNPNIINLGYKKYEEIPGIYKDSDIFLLSSREEPFGLILIEAWSSGIPVLGTKTEGPLDMLIPNKNGWFIQNISSQEILKGIEQTYHLWINTPQTLRNMVSFCRQTGQKFSIDITAARMRKLLRNHVE</sequence>
<proteinExistence type="predicted"/>
<reference evidence="2 3" key="1">
    <citation type="journal article" date="2015" name="Nature">
        <title>rRNA introns, odd ribosomes, and small enigmatic genomes across a large radiation of phyla.</title>
        <authorList>
            <person name="Brown C.T."/>
            <person name="Hug L.A."/>
            <person name="Thomas B.C."/>
            <person name="Sharon I."/>
            <person name="Castelle C.J."/>
            <person name="Singh A."/>
            <person name="Wilkins M.J."/>
            <person name="Williams K.H."/>
            <person name="Banfield J.F."/>
        </authorList>
    </citation>
    <scope>NUCLEOTIDE SEQUENCE [LARGE SCALE GENOMIC DNA]</scope>
</reference>
<dbReference type="STRING" id="1618572.UT17_C0007G0019"/>
<evidence type="ECO:0000313" key="2">
    <source>
        <dbReference type="EMBL" id="KKQ91493.1"/>
    </source>
</evidence>
<name>A0A0G0LHX6_9BACT</name>
<dbReference type="AlphaFoldDB" id="A0A0G0LHX6"/>
<dbReference type="PANTHER" id="PTHR12526:SF630">
    <property type="entry name" value="GLYCOSYLTRANSFERASE"/>
    <property type="match status" value="1"/>
</dbReference>
<dbReference type="Pfam" id="PF00534">
    <property type="entry name" value="Glycos_transf_1"/>
    <property type="match status" value="1"/>
</dbReference>
<dbReference type="EMBL" id="LBVU01000007">
    <property type="protein sequence ID" value="KKQ91493.1"/>
    <property type="molecule type" value="Genomic_DNA"/>
</dbReference>
<evidence type="ECO:0000259" key="1">
    <source>
        <dbReference type="Pfam" id="PF00534"/>
    </source>
</evidence>
<comment type="caution">
    <text evidence="2">The sequence shown here is derived from an EMBL/GenBank/DDBJ whole genome shotgun (WGS) entry which is preliminary data.</text>
</comment>
<dbReference type="GO" id="GO:0016757">
    <property type="term" value="F:glycosyltransferase activity"/>
    <property type="evidence" value="ECO:0007669"/>
    <property type="project" value="InterPro"/>
</dbReference>
<dbReference type="Proteomes" id="UP000034774">
    <property type="component" value="Unassembled WGS sequence"/>
</dbReference>
<evidence type="ECO:0000313" key="3">
    <source>
        <dbReference type="Proteomes" id="UP000034774"/>
    </source>
</evidence>
<dbReference type="CDD" id="cd03801">
    <property type="entry name" value="GT4_PimA-like"/>
    <property type="match status" value="1"/>
</dbReference>
<protein>
    <submittedName>
        <fullName evidence="2">Glycosyl transferase, group 1</fullName>
    </submittedName>
</protein>
<accession>A0A0G0LHX6</accession>